<proteinExistence type="predicted"/>
<sequence length="78" mass="9595">MFFMHYLSVNISELFTMLIFNKKIFLRVLIYKFLKQNKIIQKNTYIFINSLKYSLIIKVNIIFISKNWNQISPKTWRL</sequence>
<evidence type="ECO:0000313" key="2">
    <source>
        <dbReference type="Proteomes" id="UP000310353"/>
    </source>
</evidence>
<dbReference type="EMBL" id="NXMA01000014">
    <property type="protein sequence ID" value="TKX30724.1"/>
    <property type="molecule type" value="Genomic_DNA"/>
</dbReference>
<accession>A0A4U7BQ05</accession>
<organism evidence="1 2">
    <name type="scientific">Campylobacter aviculae</name>
    <dbReference type="NCBI Taxonomy" id="2510190"/>
    <lineage>
        <taxon>Bacteria</taxon>
        <taxon>Pseudomonadati</taxon>
        <taxon>Campylobacterota</taxon>
        <taxon>Epsilonproteobacteria</taxon>
        <taxon>Campylobacterales</taxon>
        <taxon>Campylobacteraceae</taxon>
        <taxon>Campylobacter</taxon>
    </lineage>
</organism>
<evidence type="ECO:0000313" key="1">
    <source>
        <dbReference type="EMBL" id="TKX30724.1"/>
    </source>
</evidence>
<name>A0A4U7BQ05_9BACT</name>
<protein>
    <submittedName>
        <fullName evidence="1">Uncharacterized protein</fullName>
    </submittedName>
</protein>
<dbReference type="AlphaFoldDB" id="A0A4U7BQ05"/>
<gene>
    <name evidence="1" type="ORF">CQA76_07455</name>
</gene>
<dbReference type="Proteomes" id="UP000310353">
    <property type="component" value="Unassembled WGS sequence"/>
</dbReference>
<keyword evidence="2" id="KW-1185">Reference proteome</keyword>
<comment type="caution">
    <text evidence="1">The sequence shown here is derived from an EMBL/GenBank/DDBJ whole genome shotgun (WGS) entry which is preliminary data.</text>
</comment>
<reference evidence="1 2" key="1">
    <citation type="submission" date="2018-05" db="EMBL/GenBank/DDBJ databases">
        <title>Novel Campyloabacter and Helicobacter Species and Strains.</title>
        <authorList>
            <person name="Mannion A.J."/>
            <person name="Shen Z."/>
            <person name="Fox J.G."/>
        </authorList>
    </citation>
    <scope>NUCLEOTIDE SEQUENCE [LARGE SCALE GENOMIC DNA]</scope>
    <source>
        <strain evidence="2">MIT17-670</strain>
    </source>
</reference>